<comment type="caution">
    <text evidence="14">The sequence shown here is derived from an EMBL/GenBank/DDBJ whole genome shotgun (WGS) entry which is preliminary data.</text>
</comment>
<reference evidence="14 15" key="1">
    <citation type="submission" date="2016-10" db="EMBL/GenBank/DDBJ databases">
        <title>Reductive evolution of mitochondrial metabolism and differential evolution of invasion-related proteins in Cryptosporidium.</title>
        <authorList>
            <person name="Liu S."/>
            <person name="Roellig D.M."/>
            <person name="Guo Y."/>
            <person name="Li N."/>
            <person name="Frace M.A."/>
            <person name="Tang K."/>
            <person name="Zhang L."/>
            <person name="Feng Y."/>
            <person name="Xiao L."/>
        </authorList>
    </citation>
    <scope>NUCLEOTIDE SEQUENCE [LARGE SCALE GENOMIC DNA]</scope>
    <source>
        <strain evidence="14">30847</strain>
    </source>
</reference>
<name>A0A1J4MTG0_9CRYT</name>
<dbReference type="InterPro" id="IPR002088">
    <property type="entry name" value="Prenyl_trans_a"/>
</dbReference>
<sequence length="333" mass="40043">MDFSDYESIIDNKYIINPNKNEVCLFSIKDEDHKMLTLLKIALEKKEFSKRVFNLTKYIIDFNSQHYTAWYVRKKCIETMVKELSKELVDNSSLLKNEMSYVHAITYDNPKCYQLWWYRRYILKLIGSDNEDLVYVSCSIQQDAKNISAWAHRVWLIKQFFKDNLDIYTTEINFTSSLIRDDCRNNSVWCYRHFIFRLLLSDETGKLDLEEIISEELEFIIYWLERVPHNEALWNYIRVIFNNPQVGQEFESKTAYMNLKTIPSFFEEAVNHIYEKYKVTCHQASYFIACLSYARGNICKVQDCLEALEISDPIRRYFWNWKLCNIVDRKINL</sequence>
<dbReference type="AlphaFoldDB" id="A0A1J4MTG0"/>
<proteinExistence type="inferred from homology"/>
<organism evidence="14 15">
    <name type="scientific">Cryptosporidium andersoni</name>
    <dbReference type="NCBI Taxonomy" id="117008"/>
    <lineage>
        <taxon>Eukaryota</taxon>
        <taxon>Sar</taxon>
        <taxon>Alveolata</taxon>
        <taxon>Apicomplexa</taxon>
        <taxon>Conoidasida</taxon>
        <taxon>Coccidia</taxon>
        <taxon>Eucoccidiorida</taxon>
        <taxon>Eimeriorina</taxon>
        <taxon>Cryptosporidiidae</taxon>
        <taxon>Cryptosporidium</taxon>
    </lineage>
</organism>
<dbReference type="Pfam" id="PF01239">
    <property type="entry name" value="PPTA"/>
    <property type="match status" value="5"/>
</dbReference>
<gene>
    <name evidence="14" type="ORF">cand_005790</name>
</gene>
<dbReference type="GO" id="GO:0004662">
    <property type="term" value="F:CAAX-protein geranylgeranyltransferase activity"/>
    <property type="evidence" value="ECO:0007669"/>
    <property type="project" value="UniProtKB-EC"/>
</dbReference>
<keyword evidence="7" id="KW-0677">Repeat</keyword>
<keyword evidence="15" id="KW-1185">Reference proteome</keyword>
<dbReference type="GO" id="GO:0005953">
    <property type="term" value="C:CAAX-protein geranylgeranyltransferase complex"/>
    <property type="evidence" value="ECO:0007669"/>
    <property type="project" value="TreeGrafter"/>
</dbReference>
<keyword evidence="6 14" id="KW-0808">Transferase</keyword>
<dbReference type="GO" id="GO:0005965">
    <property type="term" value="C:protein farnesyltransferase complex"/>
    <property type="evidence" value="ECO:0007669"/>
    <property type="project" value="TreeGrafter"/>
</dbReference>
<dbReference type="RefSeq" id="XP_067068027.1">
    <property type="nucleotide sequence ID" value="XM_067210820.1"/>
</dbReference>
<evidence type="ECO:0000256" key="7">
    <source>
        <dbReference type="ARBA" id="ARBA00022737"/>
    </source>
</evidence>
<dbReference type="PROSITE" id="PS51147">
    <property type="entry name" value="PFTA"/>
    <property type="match status" value="4"/>
</dbReference>
<evidence type="ECO:0000256" key="10">
    <source>
        <dbReference type="ARBA" id="ARBA00041392"/>
    </source>
</evidence>
<evidence type="ECO:0000256" key="5">
    <source>
        <dbReference type="ARBA" id="ARBA00022602"/>
    </source>
</evidence>
<protein>
    <recommendedName>
        <fullName evidence="9">Protein farnesyltransferase/geranylgeranyltransferase type-1 subunit alpha</fullName>
        <ecNumber evidence="4">2.5.1.58</ecNumber>
        <ecNumber evidence="3">2.5.1.59</ecNumber>
    </recommendedName>
    <alternativeName>
        <fullName evidence="12">CAAX farnesyltransferase subunit alpha</fullName>
    </alternativeName>
    <alternativeName>
        <fullName evidence="11">FTase-alpha</fullName>
    </alternativeName>
    <alternativeName>
        <fullName evidence="10">Ras proteins prenyltransferase subunit alpha</fullName>
    </alternativeName>
    <alternativeName>
        <fullName evidence="13">Type I protein geranyl-geranyltransferase subunit alpha</fullName>
    </alternativeName>
</protein>
<evidence type="ECO:0000256" key="1">
    <source>
        <dbReference type="ARBA" id="ARBA00001946"/>
    </source>
</evidence>
<dbReference type="Proteomes" id="UP000186804">
    <property type="component" value="Unassembled WGS sequence"/>
</dbReference>
<dbReference type="SUPFAM" id="SSF48439">
    <property type="entry name" value="Protein prenylyltransferase"/>
    <property type="match status" value="1"/>
</dbReference>
<evidence type="ECO:0000313" key="15">
    <source>
        <dbReference type="Proteomes" id="UP000186804"/>
    </source>
</evidence>
<dbReference type="GO" id="GO:0004660">
    <property type="term" value="F:protein farnesyltransferase activity"/>
    <property type="evidence" value="ECO:0007669"/>
    <property type="project" value="UniProtKB-EC"/>
</dbReference>
<evidence type="ECO:0000256" key="8">
    <source>
        <dbReference type="ARBA" id="ARBA00022842"/>
    </source>
</evidence>
<evidence type="ECO:0000256" key="2">
    <source>
        <dbReference type="ARBA" id="ARBA00006734"/>
    </source>
</evidence>
<comment type="cofactor">
    <cofactor evidence="1">
        <name>Mg(2+)</name>
        <dbReference type="ChEBI" id="CHEBI:18420"/>
    </cofactor>
</comment>
<dbReference type="PANTHER" id="PTHR11129:SF1">
    <property type="entry name" value="PROTEIN FARNESYLTRANSFERASE_GERANYLGERANYLTRANSFERASE TYPE-1 SUBUNIT ALPHA"/>
    <property type="match status" value="1"/>
</dbReference>
<evidence type="ECO:0000256" key="6">
    <source>
        <dbReference type="ARBA" id="ARBA00022679"/>
    </source>
</evidence>
<evidence type="ECO:0000256" key="12">
    <source>
        <dbReference type="ARBA" id="ARBA00043086"/>
    </source>
</evidence>
<dbReference type="EMBL" id="LRBS01000067">
    <property type="protein sequence ID" value="OII76181.1"/>
    <property type="molecule type" value="Genomic_DNA"/>
</dbReference>
<keyword evidence="5" id="KW-0637">Prenyltransferase</keyword>
<comment type="similarity">
    <text evidence="2">Belongs to the protein prenyltransferase subunit alpha family.</text>
</comment>
<accession>A0A1J4MTG0</accession>
<dbReference type="VEuPathDB" id="CryptoDB:cand_005790"/>
<evidence type="ECO:0000256" key="4">
    <source>
        <dbReference type="ARBA" id="ARBA00012702"/>
    </source>
</evidence>
<dbReference type="PANTHER" id="PTHR11129">
    <property type="entry name" value="PROTEIN FARNESYLTRANSFERASE ALPHA SUBUNIT/RAB GERANYLGERANYL TRANSFERASE ALPHA SUBUNIT"/>
    <property type="match status" value="1"/>
</dbReference>
<dbReference type="EC" id="2.5.1.58" evidence="4"/>
<dbReference type="EC" id="2.5.1.59" evidence="3"/>
<dbReference type="GeneID" id="92364764"/>
<evidence type="ECO:0000313" key="14">
    <source>
        <dbReference type="EMBL" id="OII76181.1"/>
    </source>
</evidence>
<keyword evidence="8" id="KW-0460">Magnesium</keyword>
<dbReference type="OrthoDB" id="272289at2759"/>
<evidence type="ECO:0000256" key="3">
    <source>
        <dbReference type="ARBA" id="ARBA00012700"/>
    </source>
</evidence>
<evidence type="ECO:0000256" key="13">
    <source>
        <dbReference type="ARBA" id="ARBA00043219"/>
    </source>
</evidence>
<dbReference type="Gene3D" id="1.25.40.120">
    <property type="entry name" value="Protein prenylyltransferase"/>
    <property type="match status" value="1"/>
</dbReference>
<evidence type="ECO:0000256" key="11">
    <source>
        <dbReference type="ARBA" id="ARBA00042436"/>
    </source>
</evidence>
<evidence type="ECO:0000256" key="9">
    <source>
        <dbReference type="ARBA" id="ARBA00040965"/>
    </source>
</evidence>